<proteinExistence type="inferred from homology"/>
<organism evidence="3 4">
    <name type="scientific">Paenibacillus cineris</name>
    <dbReference type="NCBI Taxonomy" id="237530"/>
    <lineage>
        <taxon>Bacteria</taxon>
        <taxon>Bacillati</taxon>
        <taxon>Bacillota</taxon>
        <taxon>Bacilli</taxon>
        <taxon>Bacillales</taxon>
        <taxon>Paenibacillaceae</taxon>
        <taxon>Paenibacillus</taxon>
    </lineage>
</organism>
<reference evidence="3 4" key="1">
    <citation type="submission" date="2021-03" db="EMBL/GenBank/DDBJ databases">
        <title>Antimicrobial resistance genes in bacteria isolated from Japanese honey, and their potential for conferring macrolide and lincosamide resistance in the American foulbrood pathogen Paenibacillus larvae.</title>
        <authorList>
            <person name="Okamoto M."/>
            <person name="Kumagai M."/>
            <person name="Kanamori H."/>
            <person name="Takamatsu D."/>
        </authorList>
    </citation>
    <scope>NUCLEOTIDE SEQUENCE [LARGE SCALE GENOMIC DNA]</scope>
    <source>
        <strain evidence="3 4">J21TS7</strain>
    </source>
</reference>
<sequence length="255" mass="29614">MFNLQKYMSKLGMTYHIDIIPDLKLLRELQYRHVMHIPFENLDIMDGVPLSMNPDILFNKIIEGRRGGVCYELNGLIHNLLKALGFSVSMAACTVKQEEGWFIDGTHAVNVVHLPGGDYLVDVGFGGRSPRVPVPLNGEWTEDWDGKWRIRPYSEEQDRFVLEKETPEEWEMLYQLDREPRLLEDFKAVFDMTQYGHESKFNKIRVAMIQTEQGRVTLSGNSLTLVNGEMKSKEDVEPEQIGQVLRELFHIEWKE</sequence>
<evidence type="ECO:0000313" key="3">
    <source>
        <dbReference type="EMBL" id="GIO53834.1"/>
    </source>
</evidence>
<dbReference type="Gene3D" id="3.30.2140.20">
    <property type="match status" value="1"/>
</dbReference>
<comment type="similarity">
    <text evidence="1 2">Belongs to the arylamine N-acetyltransferase family.</text>
</comment>
<evidence type="ECO:0000256" key="2">
    <source>
        <dbReference type="RuleBase" id="RU003452"/>
    </source>
</evidence>
<dbReference type="EMBL" id="BORU01000001">
    <property type="protein sequence ID" value="GIO53834.1"/>
    <property type="molecule type" value="Genomic_DNA"/>
</dbReference>
<accession>A0ABQ4LB86</accession>
<comment type="caution">
    <text evidence="3">The sequence shown here is derived from an EMBL/GenBank/DDBJ whole genome shotgun (WGS) entry which is preliminary data.</text>
</comment>
<gene>
    <name evidence="3" type="ORF">J21TS7_21520</name>
</gene>
<evidence type="ECO:0000313" key="4">
    <source>
        <dbReference type="Proteomes" id="UP000676601"/>
    </source>
</evidence>
<dbReference type="PANTHER" id="PTHR11786">
    <property type="entry name" value="N-HYDROXYARYLAMINE O-ACETYLTRANSFERASE"/>
    <property type="match status" value="1"/>
</dbReference>
<dbReference type="RefSeq" id="WP_212983546.1">
    <property type="nucleotide sequence ID" value="NZ_BORU01000001.1"/>
</dbReference>
<keyword evidence="4" id="KW-1185">Reference proteome</keyword>
<dbReference type="PRINTS" id="PR01543">
    <property type="entry name" value="ANATRNSFRASE"/>
</dbReference>
<dbReference type="PANTHER" id="PTHR11786:SF0">
    <property type="entry name" value="ARYLAMINE N-ACETYLTRANSFERASE 4-RELATED"/>
    <property type="match status" value="1"/>
</dbReference>
<dbReference type="Proteomes" id="UP000676601">
    <property type="component" value="Unassembled WGS sequence"/>
</dbReference>
<dbReference type="Pfam" id="PF00797">
    <property type="entry name" value="Acetyltransf_2"/>
    <property type="match status" value="1"/>
</dbReference>
<dbReference type="SUPFAM" id="SSF54001">
    <property type="entry name" value="Cysteine proteinases"/>
    <property type="match status" value="1"/>
</dbReference>
<evidence type="ECO:0000256" key="1">
    <source>
        <dbReference type="ARBA" id="ARBA00006547"/>
    </source>
</evidence>
<protein>
    <submittedName>
        <fullName evidence="3">Acetyltransferase</fullName>
    </submittedName>
</protein>
<name>A0ABQ4LB86_9BACL</name>
<dbReference type="InterPro" id="IPR038765">
    <property type="entry name" value="Papain-like_cys_pep_sf"/>
</dbReference>
<dbReference type="InterPro" id="IPR001447">
    <property type="entry name" value="Arylamine_N-AcTrfase"/>
</dbReference>
<dbReference type="InterPro" id="IPR053710">
    <property type="entry name" value="Arylamine_NAT_domain_sf"/>
</dbReference>